<feature type="compositionally biased region" description="Low complexity" evidence="1">
    <location>
        <begin position="480"/>
        <end position="519"/>
    </location>
</feature>
<feature type="compositionally biased region" description="Gly residues" evidence="1">
    <location>
        <begin position="823"/>
        <end position="834"/>
    </location>
</feature>
<evidence type="ECO:0000256" key="1">
    <source>
        <dbReference type="SAM" id="MobiDB-lite"/>
    </source>
</evidence>
<proteinExistence type="predicted"/>
<feature type="region of interest" description="Disordered" evidence="1">
    <location>
        <begin position="176"/>
        <end position="274"/>
    </location>
</feature>
<evidence type="ECO:0000313" key="3">
    <source>
        <dbReference type="Proteomes" id="UP000717328"/>
    </source>
</evidence>
<feature type="region of interest" description="Disordered" evidence="1">
    <location>
        <begin position="581"/>
        <end position="723"/>
    </location>
</feature>
<feature type="compositionally biased region" description="Low complexity" evidence="1">
    <location>
        <begin position="62"/>
        <end position="81"/>
    </location>
</feature>
<feature type="region of interest" description="Disordered" evidence="1">
    <location>
        <begin position="471"/>
        <end position="556"/>
    </location>
</feature>
<feature type="region of interest" description="Disordered" evidence="1">
    <location>
        <begin position="740"/>
        <end position="854"/>
    </location>
</feature>
<feature type="region of interest" description="Disordered" evidence="1">
    <location>
        <begin position="388"/>
        <end position="451"/>
    </location>
</feature>
<feature type="compositionally biased region" description="Low complexity" evidence="1">
    <location>
        <begin position="751"/>
        <end position="762"/>
    </location>
</feature>
<feature type="compositionally biased region" description="Polar residues" evidence="1">
    <location>
        <begin position="178"/>
        <end position="229"/>
    </location>
</feature>
<name>A0A9P7KL10_9AGAR</name>
<feature type="region of interest" description="Disordered" evidence="1">
    <location>
        <begin position="312"/>
        <end position="375"/>
    </location>
</feature>
<reference evidence="2" key="1">
    <citation type="submission" date="2021-02" db="EMBL/GenBank/DDBJ databases">
        <authorList>
            <person name="Nieuwenhuis M."/>
            <person name="Van De Peppel L.J.J."/>
        </authorList>
    </citation>
    <scope>NUCLEOTIDE SEQUENCE</scope>
    <source>
        <strain evidence="2">D49</strain>
    </source>
</reference>
<organism evidence="2 3">
    <name type="scientific">Sphagnurus paluster</name>
    <dbReference type="NCBI Taxonomy" id="117069"/>
    <lineage>
        <taxon>Eukaryota</taxon>
        <taxon>Fungi</taxon>
        <taxon>Dikarya</taxon>
        <taxon>Basidiomycota</taxon>
        <taxon>Agaricomycotina</taxon>
        <taxon>Agaricomycetes</taxon>
        <taxon>Agaricomycetidae</taxon>
        <taxon>Agaricales</taxon>
        <taxon>Tricholomatineae</taxon>
        <taxon>Lyophyllaceae</taxon>
        <taxon>Sphagnurus</taxon>
    </lineage>
</organism>
<feature type="compositionally biased region" description="Acidic residues" evidence="1">
    <location>
        <begin position="714"/>
        <end position="723"/>
    </location>
</feature>
<sequence length="854" mass="91182">MDGLQPIYCAWALGRRIARPGKKLRMLPCRPWEALRLHIALRSGLRAIFTSYGIIATPPSPTTTTTPSLTQSTSQSTSSTSPPAPSTPPRSSRSRTRYPDLGRVPLHRRGKSKTYERLEDLLREAGYKETRVFTPEGERAEASAARDHTSPSDHRGGVRTSMGAFVGFLAGLMPAPGRSTSANPDTDTYSPPVSPLAQRQKQAQAQDSNTPSSSEPQSPSYTTMTSSMESLEPTPRAPRRTPPSRTSTTTPVPAPPVSMYAHPQSQSSQRDLRRTTPVPAAMYAHPQSQYSQQDLHGQRPKHFMVHRASDQYAYTSTSSRRPPLQSRPSQTSLYGHGHGHYQSNTPSSSPSTVTNANHPHPHPHAPPPIAHPRPSRAGAYLRHMASAPNMPRRTNSTPAQAHPAGAASSNSNNNTPRRRTLVLNDDNDNDSDSDARQRNGDGNADPPLPRTWLESVARAVLFGGMGAYIGGPPPPPHLPPVVVESPPTPHASHSSQSQSLAVRTRTLRPTRSSLSQTSPVQRAKMAQRTQTQRSGLSDQTNTNTAGGGSTDASGYLAPPELFARIGRGRAGMSEGEVSHTRVVCRSAPASRAGSVVRGAGRQGERERAREREREKRGGVGKGKGTGKDKDRERGRGRGRGRVPEKEKDRLPSLANTCVEGDVWAGTGGSATTSTGGGGGNRNRYLSGWGMPAESNDDAGAGAGAGGEERLLYSSEDEDEDEGELDLARMLVNPKRQQSIKSLRKHLANQEAAGARVGARAGAKLSKAGHRRPRGARDGRQGIAEAPDTEEWGRGWVRRSARKGSSEGLGEDEDENLPGFLAGSRGGSGRSGTGTGKSRLGIPGPWGLISGGAGS</sequence>
<dbReference type="AlphaFoldDB" id="A0A9P7KL10"/>
<feature type="compositionally biased region" description="Polar residues" evidence="1">
    <location>
        <begin position="527"/>
        <end position="544"/>
    </location>
</feature>
<keyword evidence="3" id="KW-1185">Reference proteome</keyword>
<gene>
    <name evidence="2" type="ORF">H0H81_010985</name>
</gene>
<dbReference type="OrthoDB" id="2536714at2759"/>
<feature type="region of interest" description="Disordered" evidence="1">
    <location>
        <begin position="56"/>
        <end position="117"/>
    </location>
</feature>
<feature type="compositionally biased region" description="Basic and acidic residues" evidence="1">
    <location>
        <begin position="602"/>
        <end position="617"/>
    </location>
</feature>
<feature type="compositionally biased region" description="Basic and acidic residues" evidence="1">
    <location>
        <begin position="625"/>
        <end position="650"/>
    </location>
</feature>
<dbReference type="EMBL" id="JABCKI010000036">
    <property type="protein sequence ID" value="KAG5653729.1"/>
    <property type="molecule type" value="Genomic_DNA"/>
</dbReference>
<feature type="compositionally biased region" description="Low complexity" evidence="1">
    <location>
        <begin position="343"/>
        <end position="355"/>
    </location>
</feature>
<protein>
    <submittedName>
        <fullName evidence="2">Uncharacterized protein</fullName>
    </submittedName>
</protein>
<feature type="compositionally biased region" description="Basic and acidic residues" evidence="1">
    <location>
        <begin position="129"/>
        <end position="156"/>
    </location>
</feature>
<accession>A0A9P7KL10</accession>
<evidence type="ECO:0000313" key="2">
    <source>
        <dbReference type="EMBL" id="KAG5653729.1"/>
    </source>
</evidence>
<dbReference type="Proteomes" id="UP000717328">
    <property type="component" value="Unassembled WGS sequence"/>
</dbReference>
<feature type="region of interest" description="Disordered" evidence="1">
    <location>
        <begin position="129"/>
        <end position="159"/>
    </location>
</feature>
<comment type="caution">
    <text evidence="2">The sequence shown here is derived from an EMBL/GenBank/DDBJ whole genome shotgun (WGS) entry which is preliminary data.</text>
</comment>
<feature type="compositionally biased region" description="Low complexity" evidence="1">
    <location>
        <begin position="315"/>
        <end position="333"/>
    </location>
</feature>
<reference evidence="2" key="2">
    <citation type="submission" date="2021-10" db="EMBL/GenBank/DDBJ databases">
        <title>Phylogenomics reveals ancestral predisposition of the termite-cultivated fungus Termitomyces towards a domesticated lifestyle.</title>
        <authorList>
            <person name="Auxier B."/>
            <person name="Grum-Grzhimaylo A."/>
            <person name="Cardenas M.E."/>
            <person name="Lodge J.D."/>
            <person name="Laessoe T."/>
            <person name="Pedersen O."/>
            <person name="Smith M.E."/>
            <person name="Kuyper T.W."/>
            <person name="Franco-Molano E.A."/>
            <person name="Baroni T.J."/>
            <person name="Aanen D.K."/>
        </authorList>
    </citation>
    <scope>NUCLEOTIDE SEQUENCE</scope>
    <source>
        <strain evidence="2">D49</strain>
    </source>
</reference>